<dbReference type="Pfam" id="PF00753">
    <property type="entry name" value="Lactamase_B"/>
    <property type="match status" value="1"/>
</dbReference>
<accession>A0ABW1X2U5</accession>
<feature type="domain" description="Metallo-beta-lactamase" evidence="1">
    <location>
        <begin position="20"/>
        <end position="186"/>
    </location>
</feature>
<dbReference type="CDD" id="cd06262">
    <property type="entry name" value="metallo-hydrolase-like_MBL-fold"/>
    <property type="match status" value="1"/>
</dbReference>
<dbReference type="Gene3D" id="3.60.15.10">
    <property type="entry name" value="Ribonuclease Z/Hydroxyacylglutathione hydrolase-like"/>
    <property type="match status" value="1"/>
</dbReference>
<keyword evidence="3" id="KW-1185">Reference proteome</keyword>
<dbReference type="PANTHER" id="PTHR46233">
    <property type="entry name" value="HYDROXYACYLGLUTATHIONE HYDROLASE GLOC"/>
    <property type="match status" value="1"/>
</dbReference>
<dbReference type="Proteomes" id="UP001596266">
    <property type="component" value="Unassembled WGS sequence"/>
</dbReference>
<dbReference type="EMBL" id="JBHSUA010000020">
    <property type="protein sequence ID" value="MFC6397363.1"/>
    <property type="molecule type" value="Genomic_DNA"/>
</dbReference>
<dbReference type="SMART" id="SM00849">
    <property type="entry name" value="Lactamase_B"/>
    <property type="match status" value="1"/>
</dbReference>
<proteinExistence type="predicted"/>
<dbReference type="SUPFAM" id="SSF56281">
    <property type="entry name" value="Metallo-hydrolase/oxidoreductase"/>
    <property type="match status" value="1"/>
</dbReference>
<protein>
    <submittedName>
        <fullName evidence="2">MBL fold metallo-hydrolase</fullName>
    </submittedName>
</protein>
<reference evidence="3" key="1">
    <citation type="journal article" date="2019" name="Int. J. Syst. Evol. Microbiol.">
        <title>The Global Catalogue of Microorganisms (GCM) 10K type strain sequencing project: providing services to taxonomists for standard genome sequencing and annotation.</title>
        <authorList>
            <consortium name="The Broad Institute Genomics Platform"/>
            <consortium name="The Broad Institute Genome Sequencing Center for Infectious Disease"/>
            <person name="Wu L."/>
            <person name="Ma J."/>
        </authorList>
    </citation>
    <scope>NUCLEOTIDE SEQUENCE [LARGE SCALE GENOMIC DNA]</scope>
    <source>
        <strain evidence="3">CGMCC 1.15277</strain>
    </source>
</reference>
<sequence length="207" mass="21994">MGFTLGNGLTCHQVVVGALKNNAYLLTDDNGHTLLIDAADDAESLVEMVDGRAVSDIVTTHRHHDHIGALAEMVARTGATPWCGSPDAEAIEQATGIQSRGLWTGDHIMLGAQRIDVIGLVGHTPGSITLAVRADTGPTHLFTGDCLFPGGVGKTSTSKDFTALMDDVTRELFDAFPDDTLVHPGHGSPTRLGAERPHLAEWRARGW</sequence>
<name>A0ABW1X2U5_9ACTN</name>
<dbReference type="PANTHER" id="PTHR46233:SF1">
    <property type="entry name" value="CONSERVED PROTEIN"/>
    <property type="match status" value="1"/>
</dbReference>
<comment type="caution">
    <text evidence="2">The sequence shown here is derived from an EMBL/GenBank/DDBJ whole genome shotgun (WGS) entry which is preliminary data.</text>
</comment>
<dbReference type="InterPro" id="IPR001279">
    <property type="entry name" value="Metallo-B-lactamas"/>
</dbReference>
<evidence type="ECO:0000259" key="1">
    <source>
        <dbReference type="SMART" id="SM00849"/>
    </source>
</evidence>
<evidence type="ECO:0000313" key="3">
    <source>
        <dbReference type="Proteomes" id="UP001596266"/>
    </source>
</evidence>
<gene>
    <name evidence="2" type="ORF">ACFP57_10275</name>
</gene>
<organism evidence="2 3">
    <name type="scientific">Luteococcus sanguinis</name>
    <dbReference type="NCBI Taxonomy" id="174038"/>
    <lineage>
        <taxon>Bacteria</taxon>
        <taxon>Bacillati</taxon>
        <taxon>Actinomycetota</taxon>
        <taxon>Actinomycetes</taxon>
        <taxon>Propionibacteriales</taxon>
        <taxon>Propionibacteriaceae</taxon>
        <taxon>Luteococcus</taxon>
    </lineage>
</organism>
<dbReference type="InterPro" id="IPR051453">
    <property type="entry name" value="MBL_Glyoxalase_II"/>
</dbReference>
<dbReference type="InterPro" id="IPR036866">
    <property type="entry name" value="RibonucZ/Hydroxyglut_hydro"/>
</dbReference>
<evidence type="ECO:0000313" key="2">
    <source>
        <dbReference type="EMBL" id="MFC6397363.1"/>
    </source>
</evidence>
<dbReference type="RefSeq" id="WP_343885653.1">
    <property type="nucleotide sequence ID" value="NZ_BAAAKI010000010.1"/>
</dbReference>